<sequence length="211" mass="23473">MFRLYGSAFSNYSNKVKLTLVEKGIAFEEIATGPSQEADFLARCPTGKVPYFEVDGTRFCESQAALEYLEERYPDVALLPKDLLARAKVRELIQILEQDVELVARRLLPHALFGAPVADGVKEEVARQLDRGVQAFGRVARFSPYLAGEMFTLADCAAAVHFPLISRITDKVYGRDWFAGLPVATYLEYMKQRPAYAKVLADMAAARAARG</sequence>
<dbReference type="Gene3D" id="1.20.1050.10">
    <property type="match status" value="1"/>
</dbReference>
<dbReference type="PROSITE" id="PS50404">
    <property type="entry name" value="GST_NTER"/>
    <property type="match status" value="1"/>
</dbReference>
<evidence type="ECO:0000313" key="4">
    <source>
        <dbReference type="Proteomes" id="UP001156706"/>
    </source>
</evidence>
<comment type="caution">
    <text evidence="3">The sequence shown here is derived from an EMBL/GenBank/DDBJ whole genome shotgun (WGS) entry which is preliminary data.</text>
</comment>
<dbReference type="SFLD" id="SFLDG00358">
    <property type="entry name" value="Main_(cytGST)"/>
    <property type="match status" value="1"/>
</dbReference>
<evidence type="ECO:0000313" key="3">
    <source>
        <dbReference type="EMBL" id="GLR15352.1"/>
    </source>
</evidence>
<dbReference type="SFLD" id="SFLDS00019">
    <property type="entry name" value="Glutathione_Transferase_(cytos"/>
    <property type="match status" value="1"/>
</dbReference>
<dbReference type="InterPro" id="IPR050983">
    <property type="entry name" value="GST_Omega/HSP26"/>
</dbReference>
<organism evidence="3 4">
    <name type="scientific">Chitinimonas prasina</name>
    <dbReference type="NCBI Taxonomy" id="1434937"/>
    <lineage>
        <taxon>Bacteria</taxon>
        <taxon>Pseudomonadati</taxon>
        <taxon>Pseudomonadota</taxon>
        <taxon>Betaproteobacteria</taxon>
        <taxon>Neisseriales</taxon>
        <taxon>Chitinibacteraceae</taxon>
        <taxon>Chitinimonas</taxon>
    </lineage>
</organism>
<dbReference type="InterPro" id="IPR040079">
    <property type="entry name" value="Glutathione_S-Trfase"/>
</dbReference>
<dbReference type="CDD" id="cd00570">
    <property type="entry name" value="GST_N_family"/>
    <property type="match status" value="1"/>
</dbReference>
<proteinExistence type="predicted"/>
<evidence type="ECO:0000259" key="1">
    <source>
        <dbReference type="PROSITE" id="PS50404"/>
    </source>
</evidence>
<dbReference type="Pfam" id="PF13417">
    <property type="entry name" value="GST_N_3"/>
    <property type="match status" value="1"/>
</dbReference>
<keyword evidence="4" id="KW-1185">Reference proteome</keyword>
<dbReference type="SUPFAM" id="SSF47616">
    <property type="entry name" value="GST C-terminal domain-like"/>
    <property type="match status" value="1"/>
</dbReference>
<dbReference type="InterPro" id="IPR004045">
    <property type="entry name" value="Glutathione_S-Trfase_N"/>
</dbReference>
<accession>A0ABQ5YM45</accession>
<reference evidence="4" key="1">
    <citation type="journal article" date="2019" name="Int. J. Syst. Evol. Microbiol.">
        <title>The Global Catalogue of Microorganisms (GCM) 10K type strain sequencing project: providing services to taxonomists for standard genome sequencing and annotation.</title>
        <authorList>
            <consortium name="The Broad Institute Genomics Platform"/>
            <consortium name="The Broad Institute Genome Sequencing Center for Infectious Disease"/>
            <person name="Wu L."/>
            <person name="Ma J."/>
        </authorList>
    </citation>
    <scope>NUCLEOTIDE SEQUENCE [LARGE SCALE GENOMIC DNA]</scope>
    <source>
        <strain evidence="4">NBRC 110044</strain>
    </source>
</reference>
<dbReference type="PANTHER" id="PTHR43968:SF6">
    <property type="entry name" value="GLUTATHIONE S-TRANSFERASE OMEGA"/>
    <property type="match status" value="1"/>
</dbReference>
<gene>
    <name evidence="3" type="ORF">GCM10007907_41420</name>
</gene>
<evidence type="ECO:0008006" key="5">
    <source>
        <dbReference type="Google" id="ProtNLM"/>
    </source>
</evidence>
<dbReference type="EMBL" id="BSOG01000008">
    <property type="protein sequence ID" value="GLR15352.1"/>
    <property type="molecule type" value="Genomic_DNA"/>
</dbReference>
<dbReference type="InterPro" id="IPR036249">
    <property type="entry name" value="Thioredoxin-like_sf"/>
</dbReference>
<feature type="domain" description="GST N-terminal" evidence="1">
    <location>
        <begin position="1"/>
        <end position="77"/>
    </location>
</feature>
<dbReference type="InterPro" id="IPR036282">
    <property type="entry name" value="Glutathione-S-Trfase_C_sf"/>
</dbReference>
<dbReference type="InterPro" id="IPR010987">
    <property type="entry name" value="Glutathione-S-Trfase_C-like"/>
</dbReference>
<dbReference type="Gene3D" id="3.40.30.10">
    <property type="entry name" value="Glutaredoxin"/>
    <property type="match status" value="1"/>
</dbReference>
<protein>
    <recommendedName>
        <fullName evidence="5">Glutathione S-transferase</fullName>
    </recommendedName>
</protein>
<dbReference type="RefSeq" id="WP_284198418.1">
    <property type="nucleotide sequence ID" value="NZ_BSOG01000008.1"/>
</dbReference>
<feature type="domain" description="GST C-terminal" evidence="2">
    <location>
        <begin position="82"/>
        <end position="211"/>
    </location>
</feature>
<name>A0ABQ5YM45_9NEIS</name>
<evidence type="ECO:0000259" key="2">
    <source>
        <dbReference type="PROSITE" id="PS50405"/>
    </source>
</evidence>
<dbReference type="PROSITE" id="PS50405">
    <property type="entry name" value="GST_CTER"/>
    <property type="match status" value="1"/>
</dbReference>
<dbReference type="PANTHER" id="PTHR43968">
    <property type="match status" value="1"/>
</dbReference>
<dbReference type="Pfam" id="PF13410">
    <property type="entry name" value="GST_C_2"/>
    <property type="match status" value="1"/>
</dbReference>
<dbReference type="Proteomes" id="UP001156706">
    <property type="component" value="Unassembled WGS sequence"/>
</dbReference>
<dbReference type="SUPFAM" id="SSF52833">
    <property type="entry name" value="Thioredoxin-like"/>
    <property type="match status" value="1"/>
</dbReference>